<feature type="compositionally biased region" description="Polar residues" evidence="1">
    <location>
        <begin position="329"/>
        <end position="341"/>
    </location>
</feature>
<protein>
    <recommendedName>
        <fullName evidence="2">Tankyrase 1-binding protein C-terminal domain-containing protein</fullName>
    </recommendedName>
</protein>
<evidence type="ECO:0000313" key="3">
    <source>
        <dbReference type="EMBL" id="AFP02580.1"/>
    </source>
</evidence>
<proteinExistence type="evidence at transcript level"/>
<dbReference type="EMBL" id="JW870062">
    <property type="protein sequence ID" value="AFP02580.1"/>
    <property type="molecule type" value="mRNA"/>
</dbReference>
<accession>V9KVF4</accession>
<organism evidence="3">
    <name type="scientific">Callorhinchus milii</name>
    <name type="common">Ghost shark</name>
    <dbReference type="NCBI Taxonomy" id="7868"/>
    <lineage>
        <taxon>Eukaryota</taxon>
        <taxon>Metazoa</taxon>
        <taxon>Chordata</taxon>
        <taxon>Craniata</taxon>
        <taxon>Vertebrata</taxon>
        <taxon>Chondrichthyes</taxon>
        <taxon>Holocephali</taxon>
        <taxon>Chimaeriformes</taxon>
        <taxon>Callorhinchidae</taxon>
        <taxon>Callorhinchus</taxon>
    </lineage>
</organism>
<feature type="region of interest" description="Disordered" evidence="1">
    <location>
        <begin position="185"/>
        <end position="341"/>
    </location>
</feature>
<feature type="compositionally biased region" description="Polar residues" evidence="1">
    <location>
        <begin position="282"/>
        <end position="291"/>
    </location>
</feature>
<feature type="domain" description="Tankyrase 1-binding protein C-terminal" evidence="2">
    <location>
        <begin position="163"/>
        <end position="326"/>
    </location>
</feature>
<evidence type="ECO:0000259" key="2">
    <source>
        <dbReference type="SMART" id="SM01319"/>
    </source>
</evidence>
<evidence type="ECO:0000256" key="1">
    <source>
        <dbReference type="SAM" id="MobiDB-lite"/>
    </source>
</evidence>
<feature type="compositionally biased region" description="Polar residues" evidence="1">
    <location>
        <begin position="87"/>
        <end position="98"/>
    </location>
</feature>
<dbReference type="SMART" id="SM01319">
    <property type="entry name" value="Tankyrase_bdg_C"/>
    <property type="match status" value="1"/>
</dbReference>
<sequence>MSDRFLTCRLCTLTSALFSHIAGKQHSDCLGPRGEQIREFCTGVPAAARDTDDLVQDQTLYHSFEDEPQPLDRCSLTSPYADPGVEQASTYAEPSTSPFVLPARPAEHSRLPSHSEGNGGNERRGSFRGQRSSSLDHSSNEYESLEDTDSSQSAGVGAPIEHKPEFSFLEHVAVLDNVAQKSRIQLGKKSIRRPPGARTSRRQRLISGDAQMSPDQNNGDWMYKDSTEPQLVRQEESEEEEIRPRPIPVMQSPRVPMFPGMDPSALKARLRRSRPKEEETMETSTVQQSRSLHGPAGVRVLPPPPGKDEGLEEASPSWLRELKSKKRFSQNQHCPPDWNNQ</sequence>
<reference evidence="3" key="1">
    <citation type="journal article" date="2014" name="Nature">
        <title>Elephant shark genome provides unique insights into gnathostome evolution.</title>
        <authorList>
            <consortium name="International Elephant Shark Genome Sequencing Consortium"/>
            <person name="Venkatesh B."/>
            <person name="Lee A.P."/>
            <person name="Ravi V."/>
            <person name="Maurya A.K."/>
            <person name="Lian M.M."/>
            <person name="Swann J.B."/>
            <person name="Ohta Y."/>
            <person name="Flajnik M.F."/>
            <person name="Sutoh Y."/>
            <person name="Kasahara M."/>
            <person name="Hoon S."/>
            <person name="Gangu V."/>
            <person name="Roy S.W."/>
            <person name="Irimia M."/>
            <person name="Korzh V."/>
            <person name="Kondrychyn I."/>
            <person name="Lim Z.W."/>
            <person name="Tay B.H."/>
            <person name="Tohari S."/>
            <person name="Kong K.W."/>
            <person name="Ho S."/>
            <person name="Lorente-Galdos B."/>
            <person name="Quilez J."/>
            <person name="Marques-Bonet T."/>
            <person name="Raney B.J."/>
            <person name="Ingham P.W."/>
            <person name="Tay A."/>
            <person name="Hillier L.W."/>
            <person name="Minx P."/>
            <person name="Boehm T."/>
            <person name="Wilson R.K."/>
            <person name="Brenner S."/>
            <person name="Warren W.C."/>
        </authorList>
    </citation>
    <scope>NUCLEOTIDE SEQUENCE</scope>
    <source>
        <tissue evidence="3">Liver</tissue>
    </source>
</reference>
<dbReference type="InterPro" id="IPR032764">
    <property type="entry name" value="Tankyrase-bd_C"/>
</dbReference>
<dbReference type="InterPro" id="IPR040006">
    <property type="entry name" value="TNKS1BP1-like"/>
</dbReference>
<name>V9KVF4_CALMI</name>
<dbReference type="PANTHER" id="PTHR22042:SF3">
    <property type="entry name" value="RIKEN CDNA 2900026A02 GENE"/>
    <property type="match status" value="1"/>
</dbReference>
<dbReference type="AlphaFoldDB" id="V9KVF4"/>
<dbReference type="Pfam" id="PF15327">
    <property type="entry name" value="Tankyrase_bdg_C"/>
    <property type="match status" value="1"/>
</dbReference>
<feature type="region of interest" description="Disordered" evidence="1">
    <location>
        <begin position="64"/>
        <end position="158"/>
    </location>
</feature>
<dbReference type="PANTHER" id="PTHR22042">
    <property type="entry name" value="TANKYRASE 1 BINDING PROTEIN"/>
    <property type="match status" value="1"/>
</dbReference>